<accession>A0ABY5VFN3</accession>
<dbReference type="Proteomes" id="UP001060164">
    <property type="component" value="Chromosome"/>
</dbReference>
<sequence>MKIYKVTDPEFRIYGKIVDGYDVQPIVDALLASTPLSDGVEYVPEDPILQNLEASRNIAPTLYGGLPVEFGWCNGHNTRLNCLEYHRDSEFNLPAEDLILLLAKQTDIEDMMLDTASVKAFLVPKGVLVEIYATTLHYAPCHADPAKGFHMMVALPKGTNLDLPARRIGNKEDHYLAAVNKWLLAHPDSDEARGGAAVGLKGTNIDLALE</sequence>
<dbReference type="RefSeq" id="WP_028527408.1">
    <property type="nucleotide sequence ID" value="NZ_CABLBR010000001.1"/>
</dbReference>
<gene>
    <name evidence="1" type="ORF">NQ502_15900</name>
</gene>
<reference evidence="1" key="1">
    <citation type="journal article" date="2022" name="Cell">
        <title>Design, construction, and in vivo augmentation of a complex gut microbiome.</title>
        <authorList>
            <person name="Cheng A.G."/>
            <person name="Ho P.Y."/>
            <person name="Aranda-Diaz A."/>
            <person name="Jain S."/>
            <person name="Yu F.B."/>
            <person name="Meng X."/>
            <person name="Wang M."/>
            <person name="Iakiviak M."/>
            <person name="Nagashima K."/>
            <person name="Zhao A."/>
            <person name="Murugkar P."/>
            <person name="Patil A."/>
            <person name="Atabakhsh K."/>
            <person name="Weakley A."/>
            <person name="Yan J."/>
            <person name="Brumbaugh A.R."/>
            <person name="Higginbottom S."/>
            <person name="Dimas A."/>
            <person name="Shiver A.L."/>
            <person name="Deutschbauer A."/>
            <person name="Neff N."/>
            <person name="Sonnenburg J.L."/>
            <person name="Huang K.C."/>
            <person name="Fischbach M.A."/>
        </authorList>
    </citation>
    <scope>NUCLEOTIDE SEQUENCE</scope>
    <source>
        <strain evidence="1">DSM 19829</strain>
    </source>
</reference>
<dbReference type="EMBL" id="CP102290">
    <property type="protein sequence ID" value="UWP58838.1"/>
    <property type="molecule type" value="Genomic_DNA"/>
</dbReference>
<keyword evidence="2" id="KW-1185">Reference proteome</keyword>
<evidence type="ECO:0000313" key="2">
    <source>
        <dbReference type="Proteomes" id="UP001060164"/>
    </source>
</evidence>
<evidence type="ECO:0000313" key="1">
    <source>
        <dbReference type="EMBL" id="UWP58838.1"/>
    </source>
</evidence>
<dbReference type="Pfam" id="PF16161">
    <property type="entry name" value="DUF4867"/>
    <property type="match status" value="1"/>
</dbReference>
<organism evidence="1 2">
    <name type="scientific">Ruminococcus gauvreauii</name>
    <dbReference type="NCBI Taxonomy" id="438033"/>
    <lineage>
        <taxon>Bacteria</taxon>
        <taxon>Bacillati</taxon>
        <taxon>Bacillota</taxon>
        <taxon>Clostridia</taxon>
        <taxon>Eubacteriales</taxon>
        <taxon>Oscillospiraceae</taxon>
        <taxon>Ruminococcus</taxon>
    </lineage>
</organism>
<name>A0ABY5VFN3_9FIRM</name>
<protein>
    <submittedName>
        <fullName evidence="1">DUF4867 family protein</fullName>
    </submittedName>
</protein>
<dbReference type="InterPro" id="IPR032358">
    <property type="entry name" value="DUF4867"/>
</dbReference>
<proteinExistence type="predicted"/>